<comment type="caution">
    <text evidence="1">The sequence shown here is derived from an EMBL/GenBank/DDBJ whole genome shotgun (WGS) entry which is preliminary data.</text>
</comment>
<keyword evidence="2" id="KW-1185">Reference proteome</keyword>
<sequence length="94" mass="11230">MDFVSGLLLSLKNKDVIWVVVDRLTKSTHFIPLNCTLLRSLDCTGCQFRLFRIKIRGLHRDFERNCKKLWSLKEIGRNIYCWRNFHITTAFNRV</sequence>
<evidence type="ECO:0000313" key="2">
    <source>
        <dbReference type="Proteomes" id="UP000325315"/>
    </source>
</evidence>
<dbReference type="OrthoDB" id="1002204at2759"/>
<name>A0A5B6VL28_9ROSI</name>
<evidence type="ECO:0000313" key="1">
    <source>
        <dbReference type="EMBL" id="KAA3469728.1"/>
    </source>
</evidence>
<organism evidence="1 2">
    <name type="scientific">Gossypium australe</name>
    <dbReference type="NCBI Taxonomy" id="47621"/>
    <lineage>
        <taxon>Eukaryota</taxon>
        <taxon>Viridiplantae</taxon>
        <taxon>Streptophyta</taxon>
        <taxon>Embryophyta</taxon>
        <taxon>Tracheophyta</taxon>
        <taxon>Spermatophyta</taxon>
        <taxon>Magnoliopsida</taxon>
        <taxon>eudicotyledons</taxon>
        <taxon>Gunneridae</taxon>
        <taxon>Pentapetalae</taxon>
        <taxon>rosids</taxon>
        <taxon>malvids</taxon>
        <taxon>Malvales</taxon>
        <taxon>Malvaceae</taxon>
        <taxon>Malvoideae</taxon>
        <taxon>Gossypium</taxon>
    </lineage>
</organism>
<gene>
    <name evidence="1" type="ORF">EPI10_015488</name>
</gene>
<reference evidence="2" key="1">
    <citation type="journal article" date="2019" name="Plant Biotechnol. J.">
        <title>Genome sequencing of the Australian wild diploid species Gossypium australe highlights disease resistance and delayed gland morphogenesis.</title>
        <authorList>
            <person name="Cai Y."/>
            <person name="Cai X."/>
            <person name="Wang Q."/>
            <person name="Wang P."/>
            <person name="Zhang Y."/>
            <person name="Cai C."/>
            <person name="Xu Y."/>
            <person name="Wang K."/>
            <person name="Zhou Z."/>
            <person name="Wang C."/>
            <person name="Geng S."/>
            <person name="Li B."/>
            <person name="Dong Q."/>
            <person name="Hou Y."/>
            <person name="Wang H."/>
            <person name="Ai P."/>
            <person name="Liu Z."/>
            <person name="Yi F."/>
            <person name="Sun M."/>
            <person name="An G."/>
            <person name="Cheng J."/>
            <person name="Zhang Y."/>
            <person name="Shi Q."/>
            <person name="Xie Y."/>
            <person name="Shi X."/>
            <person name="Chang Y."/>
            <person name="Huang F."/>
            <person name="Chen Y."/>
            <person name="Hong S."/>
            <person name="Mi L."/>
            <person name="Sun Q."/>
            <person name="Zhang L."/>
            <person name="Zhou B."/>
            <person name="Peng R."/>
            <person name="Zhang X."/>
            <person name="Liu F."/>
        </authorList>
    </citation>
    <scope>NUCLEOTIDE SEQUENCE [LARGE SCALE GENOMIC DNA]</scope>
    <source>
        <strain evidence="2">cv. PA1801</strain>
    </source>
</reference>
<dbReference type="Proteomes" id="UP000325315">
    <property type="component" value="Unassembled WGS sequence"/>
</dbReference>
<accession>A0A5B6VL28</accession>
<protein>
    <submittedName>
        <fullName evidence="1">Retrotransposon protein, Ty3-gypsy subclass</fullName>
    </submittedName>
</protein>
<dbReference type="AlphaFoldDB" id="A0A5B6VL28"/>
<proteinExistence type="predicted"/>
<dbReference type="EMBL" id="SMMG02000006">
    <property type="protein sequence ID" value="KAA3469728.1"/>
    <property type="molecule type" value="Genomic_DNA"/>
</dbReference>